<evidence type="ECO:0000313" key="2">
    <source>
        <dbReference type="Proteomes" id="UP000292459"/>
    </source>
</evidence>
<dbReference type="AlphaFoldDB" id="A0A4Q7EI33"/>
<organism evidence="1 2">
    <name type="scientific">Leptolyngbya iicbica LK</name>
    <dbReference type="NCBI Taxonomy" id="2294035"/>
    <lineage>
        <taxon>Bacteria</taxon>
        <taxon>Bacillati</taxon>
        <taxon>Cyanobacteriota</taxon>
        <taxon>Cyanophyceae</taxon>
        <taxon>Leptolyngbyales</taxon>
        <taxon>Leptolyngbyaceae</taxon>
        <taxon>Leptolyngbya group</taxon>
        <taxon>Leptolyngbya</taxon>
        <taxon>Leptolyngbya iicbica</taxon>
    </lineage>
</organism>
<comment type="caution">
    <text evidence="1">The sequence shown here is derived from an EMBL/GenBank/DDBJ whole genome shotgun (WGS) entry which is preliminary data.</text>
</comment>
<dbReference type="Pfam" id="PF14105">
    <property type="entry name" value="DUF4278"/>
    <property type="match status" value="1"/>
</dbReference>
<proteinExistence type="predicted"/>
<sequence length="59" mass="6813">MKLSFLGQSYETSIHAVDAVETSETATFLGKPYHRKQYTVNQRHQPSTEMTYRGVRYTA</sequence>
<evidence type="ECO:0000313" key="1">
    <source>
        <dbReference type="EMBL" id="RZM82756.1"/>
    </source>
</evidence>
<dbReference type="OrthoDB" id="574269at2"/>
<dbReference type="InterPro" id="IPR025458">
    <property type="entry name" value="DUF4278"/>
</dbReference>
<dbReference type="RefSeq" id="WP_039725986.1">
    <property type="nucleotide sequence ID" value="NZ_QVFV01000001.1"/>
</dbReference>
<gene>
    <name evidence="1" type="ORF">DYY88_05920</name>
</gene>
<name>A0A4Q7EI33_9CYAN</name>
<dbReference type="Proteomes" id="UP000292459">
    <property type="component" value="Unassembled WGS sequence"/>
</dbReference>
<dbReference type="EMBL" id="QVFV01000001">
    <property type="protein sequence ID" value="RZM82756.1"/>
    <property type="molecule type" value="Genomic_DNA"/>
</dbReference>
<reference evidence="1 2" key="1">
    <citation type="submission" date="2018-11" db="EMBL/GenBank/DDBJ databases">
        <title>Whole genome sequencing of an environmental sample.</title>
        <authorList>
            <person name="Sarangi A.N."/>
            <person name="Singh D."/>
            <person name="Tripathy S."/>
        </authorList>
    </citation>
    <scope>NUCLEOTIDE SEQUENCE [LARGE SCALE GENOMIC DNA]</scope>
    <source>
        <strain evidence="1 2">Lakshadweep</strain>
    </source>
</reference>
<accession>A0A4Q7EI33</accession>
<keyword evidence="2" id="KW-1185">Reference proteome</keyword>
<protein>
    <submittedName>
        <fullName evidence="1">DUF4278 domain-containing protein</fullName>
    </submittedName>
</protein>